<dbReference type="Pfam" id="PF06993">
    <property type="entry name" value="DUF1304"/>
    <property type="match status" value="1"/>
</dbReference>
<reference evidence="1 2" key="1">
    <citation type="submission" date="2024-01" db="EMBL/GenBank/DDBJ databases">
        <title>Description of Olsenella sp. nov., isolated from pig feces.</title>
        <authorList>
            <person name="Chang Y.-H."/>
        </authorList>
    </citation>
    <scope>NUCLEOTIDE SEQUENCE [LARGE SCALE GENOMIC DNA]</scope>
    <source>
        <strain evidence="1 2">YH-ols2223</strain>
    </source>
</reference>
<evidence type="ECO:0000313" key="2">
    <source>
        <dbReference type="Proteomes" id="UP001332931"/>
    </source>
</evidence>
<protein>
    <submittedName>
        <fullName evidence="1">DUF1304 domain-containing protein</fullName>
    </submittedName>
</protein>
<name>A0ABU7R966_9ACTN</name>
<dbReference type="EMBL" id="JAZGJQ010000003">
    <property type="protein sequence ID" value="MEE6147121.1"/>
    <property type="molecule type" value="Genomic_DNA"/>
</dbReference>
<accession>A0ABU7R966</accession>
<sequence>MQEITKWIATLVAAEFVYIFILETVMTTSDTTAKALGLDPESLKHEDMQVSMRNQGVYNLGIAGLSLMAAWVADSKVMLAAVMVYIVAVAAYGSMTVSKSILVKQGGFAIVALLSMIV</sequence>
<proteinExistence type="predicted"/>
<dbReference type="RefSeq" id="WP_330957888.1">
    <property type="nucleotide sequence ID" value="NZ_JAZGJQ010000003.1"/>
</dbReference>
<organism evidence="1 2">
    <name type="scientific">Olsenella absiana</name>
    <dbReference type="NCBI Taxonomy" id="3115222"/>
    <lineage>
        <taxon>Bacteria</taxon>
        <taxon>Bacillati</taxon>
        <taxon>Actinomycetota</taxon>
        <taxon>Coriobacteriia</taxon>
        <taxon>Coriobacteriales</taxon>
        <taxon>Atopobiaceae</taxon>
        <taxon>Olsenella</taxon>
    </lineage>
</organism>
<comment type="caution">
    <text evidence="1">The sequence shown here is derived from an EMBL/GenBank/DDBJ whole genome shotgun (WGS) entry which is preliminary data.</text>
</comment>
<dbReference type="Proteomes" id="UP001332931">
    <property type="component" value="Unassembled WGS sequence"/>
</dbReference>
<gene>
    <name evidence="1" type="ORF">VXJ25_03790</name>
</gene>
<evidence type="ECO:0000313" key="1">
    <source>
        <dbReference type="EMBL" id="MEE6147121.1"/>
    </source>
</evidence>
<dbReference type="PANTHER" id="PTHR38446">
    <property type="entry name" value="BLL0914 PROTEIN"/>
    <property type="match status" value="1"/>
</dbReference>
<dbReference type="InterPro" id="IPR009732">
    <property type="entry name" value="DUF1304"/>
</dbReference>
<dbReference type="PANTHER" id="PTHR38446:SF1">
    <property type="entry name" value="BLL0914 PROTEIN"/>
    <property type="match status" value="1"/>
</dbReference>
<keyword evidence="2" id="KW-1185">Reference proteome</keyword>